<accession>A0A4E0QQ44</accession>
<dbReference type="Proteomes" id="UP000297295">
    <property type="component" value="Unassembled WGS sequence"/>
</dbReference>
<dbReference type="PIRSF" id="PIRSF006692">
    <property type="entry name" value="TF_HTH_AF0396_prd"/>
    <property type="match status" value="1"/>
</dbReference>
<keyword evidence="3" id="KW-1185">Reference proteome</keyword>
<evidence type="ECO:0000313" key="2">
    <source>
        <dbReference type="EMBL" id="TGC06983.1"/>
    </source>
</evidence>
<name>A0A4E0QQ44_9EURY</name>
<dbReference type="Pfam" id="PF08350">
    <property type="entry name" value="FilR1_middle"/>
    <property type="match status" value="1"/>
</dbReference>
<dbReference type="InterPro" id="IPR016490">
    <property type="entry name" value="Tscrpt_reg_HTH_AF0396-typ3"/>
</dbReference>
<organism evidence="2 3">
    <name type="scientific">Methanolobus halotolerans</name>
    <dbReference type="NCBI Taxonomy" id="2052935"/>
    <lineage>
        <taxon>Archaea</taxon>
        <taxon>Methanobacteriati</taxon>
        <taxon>Methanobacteriota</taxon>
        <taxon>Stenosarchaea group</taxon>
        <taxon>Methanomicrobia</taxon>
        <taxon>Methanosarcinales</taxon>
        <taxon>Methanosarcinaceae</taxon>
        <taxon>Methanolobus</taxon>
    </lineage>
</organism>
<feature type="domain" description="Methanogenesis regulatory protein FilR1 middle" evidence="1">
    <location>
        <begin position="125"/>
        <end position="252"/>
    </location>
</feature>
<protein>
    <recommendedName>
        <fullName evidence="1">Methanogenesis regulatory protein FilR1 middle domain-containing protein</fullName>
    </recommendedName>
</protein>
<dbReference type="AlphaFoldDB" id="A0A4E0QQ44"/>
<dbReference type="EMBL" id="PGGK01000020">
    <property type="protein sequence ID" value="TGC06983.1"/>
    <property type="molecule type" value="Genomic_DNA"/>
</dbReference>
<dbReference type="OrthoDB" id="375931at2157"/>
<dbReference type="InterPro" id="IPR013561">
    <property type="entry name" value="FilR1_middle_dom"/>
</dbReference>
<sequence length="261" mass="30235">MNDKSLETVITARNRSILLSLYEGPKRSDTLCTASGMDIIEFLSSIESLEKHDLVAKEEDIYRLNDMGKAVIEESDHDLCTGKLVENVSDYWQSRNLDFIPPHLLGRLHEIDICNVLKPPLPDIFDHNKEAHEAFKSSKSFDMIAVSMRPNFPDLFREMINRRVNLSIIFDPRFYDKLIVDNPEVLREFIGNRQVRLYRYPKDISFVSLKLSESCMVLQSLIKEGAYDYTQLLSCNPTTVAWAKELFEYYLKDSVPITEIK</sequence>
<comment type="caution">
    <text evidence="2">The sequence shown here is derived from an EMBL/GenBank/DDBJ whole genome shotgun (WGS) entry which is preliminary data.</text>
</comment>
<evidence type="ECO:0000313" key="3">
    <source>
        <dbReference type="Proteomes" id="UP000297295"/>
    </source>
</evidence>
<dbReference type="RefSeq" id="WP_135390593.1">
    <property type="nucleotide sequence ID" value="NZ_PGGK01000020.1"/>
</dbReference>
<evidence type="ECO:0000259" key="1">
    <source>
        <dbReference type="Pfam" id="PF08350"/>
    </source>
</evidence>
<reference evidence="2 3" key="1">
    <citation type="submission" date="2017-11" db="EMBL/GenBank/DDBJ databases">
        <title>Isolation and Characterization of Methanogenic Archaea from Saline Meromictic Lake at Siberia.</title>
        <authorList>
            <person name="Shen Y."/>
            <person name="Huang H.-H."/>
            <person name="Lai M.-C."/>
            <person name="Chen S.-C."/>
        </authorList>
    </citation>
    <scope>NUCLEOTIDE SEQUENCE [LARGE SCALE GENOMIC DNA]</scope>
    <source>
        <strain evidence="2 3">SY-01</strain>
    </source>
</reference>
<gene>
    <name evidence="2" type="ORF">CUN85_12315</name>
</gene>
<proteinExistence type="predicted"/>